<feature type="transmembrane region" description="Helical" evidence="14">
    <location>
        <begin position="184"/>
        <end position="203"/>
    </location>
</feature>
<feature type="transmembrane region" description="Helical" evidence="14">
    <location>
        <begin position="328"/>
        <end position="348"/>
    </location>
</feature>
<feature type="transmembrane region" description="Helical" evidence="14">
    <location>
        <begin position="136"/>
        <end position="163"/>
    </location>
</feature>
<dbReference type="Proteomes" id="UP000094849">
    <property type="component" value="Unassembled WGS sequence"/>
</dbReference>
<evidence type="ECO:0000256" key="2">
    <source>
        <dbReference type="ARBA" id="ARBA00009137"/>
    </source>
</evidence>
<evidence type="ECO:0000256" key="13">
    <source>
        <dbReference type="PIRSR" id="PIRSR006247-1"/>
    </source>
</evidence>
<sequence>MHLFVVQRILGVLLMVFSLTMLPPLAISVWADDGALIGFTDAFIVTLGLGVAFWAPVRNRHQDLRVRDGFLVVVMFWVVLGLTGSLPFMFAESFNMNLTNAVFESVSGLTTTGATVIVGIDELPMSILYYRQQLQWLGGMGIIVLAVAVLPMLGIGGMQLYRAETPGPVKDNKLTPRITETAKALWFIYLGLTLSCMLAYWLAGMEPFDALGHAFSTVAIGGFSTHDESIGYYDSTLIEMIAVVFMLLSGVNFALHFLAFRRRSLRTYFEDSEFRGYITTLTIVIILVSVALFLMGVYGTWSESITRGIFQAVSIGTTTGFTTADYSLWPGFISILLLFASFIGGCAGSTGGGIKVIRFLLLVKQGLREINRLIHPNAVIPIRVGGKTIPWRIVDAVWGFFALYVASFGVMYLALASTGLDLMTSFSAVAASINNLGPGLGDVGAHYDNLNDPAKWILCFAMLLGRLEIFTLLVLLTPAFWRK</sequence>
<feature type="transmembrane region" description="Helical" evidence="14">
    <location>
        <begin position="237"/>
        <end position="260"/>
    </location>
</feature>
<keyword evidence="13" id="KW-0479">Metal-binding</keyword>
<keyword evidence="6 12" id="KW-0633">Potassium transport</keyword>
<reference evidence="15 16" key="1">
    <citation type="submission" date="2016-03" db="EMBL/GenBank/DDBJ databases">
        <title>Chemosynthetic sulphur-oxidizing symbionts of marine invertebrate animals are capable of nitrogen fixation.</title>
        <authorList>
            <person name="Petersen J.M."/>
            <person name="Kemper A."/>
            <person name="Gruber-Vodicka H."/>
            <person name="Cardini U."/>
            <person name="Geest Mvander."/>
            <person name="Kleiner M."/>
            <person name="Bulgheresi S."/>
            <person name="Fussmann M."/>
            <person name="Herbold C."/>
            <person name="Seah B.K.B."/>
            <person name="Antony C.Paul."/>
            <person name="Liu D."/>
            <person name="Belitz A."/>
            <person name="Weber M."/>
        </authorList>
    </citation>
    <scope>NUCLEOTIDE SEQUENCE [LARGE SCALE GENOMIC DNA]</scope>
    <source>
        <strain evidence="15">G_D</strain>
    </source>
</reference>
<dbReference type="AlphaFoldDB" id="A0A1E2UMN0"/>
<keyword evidence="11 12" id="KW-0472">Membrane</keyword>
<dbReference type="GO" id="GO:0046872">
    <property type="term" value="F:metal ion binding"/>
    <property type="evidence" value="ECO:0007669"/>
    <property type="project" value="UniProtKB-KW"/>
</dbReference>
<evidence type="ECO:0000313" key="15">
    <source>
        <dbReference type="EMBL" id="ODB95842.1"/>
    </source>
</evidence>
<feature type="transmembrane region" description="Helical" evidence="14">
    <location>
        <begin position="69"/>
        <end position="90"/>
    </location>
</feature>
<keyword evidence="7 14" id="KW-0812">Transmembrane</keyword>
<evidence type="ECO:0000256" key="9">
    <source>
        <dbReference type="ARBA" id="ARBA00022989"/>
    </source>
</evidence>
<evidence type="ECO:0000256" key="5">
    <source>
        <dbReference type="ARBA" id="ARBA00022519"/>
    </source>
</evidence>
<evidence type="ECO:0000313" key="16">
    <source>
        <dbReference type="Proteomes" id="UP000094849"/>
    </source>
</evidence>
<accession>A0A1E2UMN0</accession>
<dbReference type="InterPro" id="IPR003445">
    <property type="entry name" value="Cat_transpt"/>
</dbReference>
<keyword evidence="3 12" id="KW-0813">Transport</keyword>
<dbReference type="NCBIfam" id="TIGR00933">
    <property type="entry name" value="2a38"/>
    <property type="match status" value="1"/>
</dbReference>
<dbReference type="InterPro" id="IPR004772">
    <property type="entry name" value="TrkH"/>
</dbReference>
<evidence type="ECO:0000256" key="1">
    <source>
        <dbReference type="ARBA" id="ARBA00004429"/>
    </source>
</evidence>
<dbReference type="Pfam" id="PF02386">
    <property type="entry name" value="TrkH"/>
    <property type="match status" value="1"/>
</dbReference>
<feature type="binding site" evidence="13">
    <location>
        <position position="319"/>
    </location>
    <ligand>
        <name>K(+)</name>
        <dbReference type="ChEBI" id="CHEBI:29103"/>
    </ligand>
</feature>
<feature type="transmembrane region" description="Helical" evidence="14">
    <location>
        <begin position="393"/>
        <end position="415"/>
    </location>
</feature>
<comment type="caution">
    <text evidence="15">The sequence shown here is derived from an EMBL/GenBank/DDBJ whole genome shotgun (WGS) entry which is preliminary data.</text>
</comment>
<comment type="subcellular location">
    <subcellularLocation>
        <location evidence="1 12">Cell inner membrane</location>
        <topology evidence="1 12">Multi-pass membrane protein</topology>
    </subcellularLocation>
</comment>
<feature type="binding site" evidence="13">
    <location>
        <position position="318"/>
    </location>
    <ligand>
        <name>K(+)</name>
        <dbReference type="ChEBI" id="CHEBI:29103"/>
    </ligand>
</feature>
<dbReference type="GO" id="GO:0015379">
    <property type="term" value="F:potassium:chloride symporter activity"/>
    <property type="evidence" value="ECO:0007669"/>
    <property type="project" value="InterPro"/>
</dbReference>
<evidence type="ECO:0000256" key="7">
    <source>
        <dbReference type="ARBA" id="ARBA00022692"/>
    </source>
</evidence>
<keyword evidence="10 12" id="KW-0406">Ion transport</keyword>
<feature type="binding site" evidence="13">
    <location>
        <position position="220"/>
    </location>
    <ligand>
        <name>K(+)</name>
        <dbReference type="ChEBI" id="CHEBI:29103"/>
    </ligand>
</feature>
<feature type="transmembrane region" description="Helical" evidence="14">
    <location>
        <begin position="37"/>
        <end position="57"/>
    </location>
</feature>
<evidence type="ECO:0000256" key="8">
    <source>
        <dbReference type="ARBA" id="ARBA00022958"/>
    </source>
</evidence>
<organism evidence="15 16">
    <name type="scientific">Candidatus Thiodiazotropha endoloripes</name>
    <dbReference type="NCBI Taxonomy" id="1818881"/>
    <lineage>
        <taxon>Bacteria</taxon>
        <taxon>Pseudomonadati</taxon>
        <taxon>Pseudomonadota</taxon>
        <taxon>Gammaproteobacteria</taxon>
        <taxon>Chromatiales</taxon>
        <taxon>Sedimenticolaceae</taxon>
        <taxon>Candidatus Thiodiazotropha</taxon>
    </lineage>
</organism>
<evidence type="ECO:0000256" key="4">
    <source>
        <dbReference type="ARBA" id="ARBA00022475"/>
    </source>
</evidence>
<feature type="binding site" evidence="13">
    <location>
        <position position="112"/>
    </location>
    <ligand>
        <name>K(+)</name>
        <dbReference type="ChEBI" id="CHEBI:29103"/>
    </ligand>
</feature>
<name>A0A1E2UMN0_9GAMM</name>
<dbReference type="STRING" id="1818881.A3196_03170"/>
<dbReference type="GO" id="GO:0005886">
    <property type="term" value="C:plasma membrane"/>
    <property type="evidence" value="ECO:0007669"/>
    <property type="project" value="UniProtKB-SubCell"/>
</dbReference>
<protein>
    <recommendedName>
        <fullName evidence="12">Trk system potassium uptake protein</fullName>
    </recommendedName>
</protein>
<feature type="binding site" evidence="13">
    <location>
        <position position="435"/>
    </location>
    <ligand>
        <name>K(+)</name>
        <dbReference type="ChEBI" id="CHEBI:29103"/>
    </ligand>
</feature>
<dbReference type="RefSeq" id="WP_069003434.1">
    <property type="nucleotide sequence ID" value="NZ_LVJW01000006.1"/>
</dbReference>
<evidence type="ECO:0000256" key="6">
    <source>
        <dbReference type="ARBA" id="ARBA00022538"/>
    </source>
</evidence>
<dbReference type="PIRSF" id="PIRSF006247">
    <property type="entry name" value="TrkH"/>
    <property type="match status" value="1"/>
</dbReference>
<proteinExistence type="inferred from homology"/>
<gene>
    <name evidence="15" type="ORF">A3196_03170</name>
</gene>
<evidence type="ECO:0000256" key="12">
    <source>
        <dbReference type="PIRNR" id="PIRNR006247"/>
    </source>
</evidence>
<dbReference type="PANTHER" id="PTHR32024">
    <property type="entry name" value="TRK SYSTEM POTASSIUM UPTAKE PROTEIN TRKG-RELATED"/>
    <property type="match status" value="1"/>
</dbReference>
<evidence type="ECO:0000256" key="14">
    <source>
        <dbReference type="SAM" id="Phobius"/>
    </source>
</evidence>
<feature type="transmembrane region" description="Helical" evidence="14">
    <location>
        <begin position="12"/>
        <end position="31"/>
    </location>
</feature>
<feature type="binding site" evidence="13">
    <location>
        <position position="111"/>
    </location>
    <ligand>
        <name>K(+)</name>
        <dbReference type="ChEBI" id="CHEBI:29103"/>
    </ligand>
</feature>
<keyword evidence="16" id="KW-1185">Reference proteome</keyword>
<evidence type="ECO:0000256" key="10">
    <source>
        <dbReference type="ARBA" id="ARBA00023065"/>
    </source>
</evidence>
<keyword evidence="5 12" id="KW-0997">Cell inner membrane</keyword>
<evidence type="ECO:0000256" key="3">
    <source>
        <dbReference type="ARBA" id="ARBA00022448"/>
    </source>
</evidence>
<comment type="function">
    <text evidence="12">Low-affinity potassium transport system. Interacts with Trk system potassium uptake protein TrkA.</text>
</comment>
<evidence type="ECO:0000256" key="11">
    <source>
        <dbReference type="ARBA" id="ARBA00023136"/>
    </source>
</evidence>
<comment type="similarity">
    <text evidence="2 12">Belongs to the TrkH potassium transport family.</text>
</comment>
<feature type="transmembrane region" description="Helical" evidence="14">
    <location>
        <begin position="281"/>
        <end position="301"/>
    </location>
</feature>
<dbReference type="PANTHER" id="PTHR32024:SF2">
    <property type="entry name" value="TRK SYSTEM POTASSIUM UPTAKE PROTEIN TRKG-RELATED"/>
    <property type="match status" value="1"/>
</dbReference>
<dbReference type="EMBL" id="LVJZ01000003">
    <property type="protein sequence ID" value="ODB95842.1"/>
    <property type="molecule type" value="Genomic_DNA"/>
</dbReference>
<keyword evidence="4 12" id="KW-1003">Cell membrane</keyword>
<feature type="binding site" evidence="13">
    <location>
        <position position="221"/>
    </location>
    <ligand>
        <name>K(+)</name>
        <dbReference type="ChEBI" id="CHEBI:29103"/>
    </ligand>
</feature>
<keyword evidence="8 12" id="KW-0630">Potassium</keyword>
<keyword evidence="9 14" id="KW-1133">Transmembrane helix</keyword>
<feature type="binding site" evidence="13">
    <location>
        <position position="436"/>
    </location>
    <ligand>
        <name>K(+)</name>
        <dbReference type="ChEBI" id="CHEBI:29103"/>
    </ligand>
</feature>
<dbReference type="OrthoDB" id="9810952at2"/>
<feature type="transmembrane region" description="Helical" evidence="14">
    <location>
        <begin position="454"/>
        <end position="481"/>
    </location>
</feature>